<dbReference type="Pfam" id="PF01584">
    <property type="entry name" value="CheW"/>
    <property type="match status" value="2"/>
</dbReference>
<dbReference type="Gene3D" id="2.30.30.40">
    <property type="entry name" value="SH3 Domains"/>
    <property type="match status" value="1"/>
</dbReference>
<evidence type="ECO:0000256" key="2">
    <source>
        <dbReference type="ARBA" id="ARBA00012438"/>
    </source>
</evidence>
<evidence type="ECO:0000256" key="1">
    <source>
        <dbReference type="ARBA" id="ARBA00000085"/>
    </source>
</evidence>
<feature type="domain" description="Histidine kinase" evidence="11">
    <location>
        <begin position="191"/>
        <end position="441"/>
    </location>
</feature>
<dbReference type="PROSITE" id="PS50109">
    <property type="entry name" value="HIS_KIN"/>
    <property type="match status" value="1"/>
</dbReference>
<dbReference type="Pfam" id="PF02895">
    <property type="entry name" value="H-kinase_dim"/>
    <property type="match status" value="1"/>
</dbReference>
<evidence type="ECO:0000256" key="3">
    <source>
        <dbReference type="ARBA" id="ARBA00021495"/>
    </source>
</evidence>
<dbReference type="Gene3D" id="1.10.287.560">
    <property type="entry name" value="Histidine kinase CheA-like, homodimeric domain"/>
    <property type="match status" value="1"/>
</dbReference>
<dbReference type="Pfam" id="PF02518">
    <property type="entry name" value="HATPase_c"/>
    <property type="match status" value="1"/>
</dbReference>
<dbReference type="PROSITE" id="PS50894">
    <property type="entry name" value="HPT"/>
    <property type="match status" value="1"/>
</dbReference>
<dbReference type="SMART" id="SM01231">
    <property type="entry name" value="H-kinase_dim"/>
    <property type="match status" value="1"/>
</dbReference>
<dbReference type="InterPro" id="IPR036890">
    <property type="entry name" value="HATPase_C_sf"/>
</dbReference>
<evidence type="ECO:0000313" key="15">
    <source>
        <dbReference type="Proteomes" id="UP000033187"/>
    </source>
</evidence>
<dbReference type="InterPro" id="IPR004358">
    <property type="entry name" value="Sig_transdc_His_kin-like_C"/>
</dbReference>
<keyword evidence="5" id="KW-0808">Transferase</keyword>
<comment type="function">
    <text evidence="8">Involved in the transmission of sensory signals from the chemoreceptors to the flagellar motors. CheA is autophosphorylated; it can transfer its phosphate group to either CheB or CheY.</text>
</comment>
<dbReference type="GO" id="GO:0006935">
    <property type="term" value="P:chemotaxis"/>
    <property type="evidence" value="ECO:0007669"/>
    <property type="project" value="InterPro"/>
</dbReference>
<dbReference type="OrthoDB" id="9803176at2"/>
<reference evidence="15" key="1">
    <citation type="submission" date="2015-02" db="EMBL/GenBank/DDBJ databases">
        <authorList>
            <person name="Chooi Y.-H."/>
        </authorList>
    </citation>
    <scope>NUCLEOTIDE SEQUENCE [LARGE SCALE GENOMIC DNA]</scope>
    <source>
        <strain evidence="15">strain Y</strain>
    </source>
</reference>
<evidence type="ECO:0000256" key="7">
    <source>
        <dbReference type="ARBA" id="ARBA00023012"/>
    </source>
</evidence>
<dbReference type="InterPro" id="IPR036641">
    <property type="entry name" value="HPT_dom_sf"/>
</dbReference>
<dbReference type="Pfam" id="PF01627">
    <property type="entry name" value="Hpt"/>
    <property type="match status" value="1"/>
</dbReference>
<evidence type="ECO:0000256" key="5">
    <source>
        <dbReference type="ARBA" id="ARBA00022679"/>
    </source>
</evidence>
<dbReference type="PRINTS" id="PR00344">
    <property type="entry name" value="BCTRLSENSOR"/>
</dbReference>
<dbReference type="SMART" id="SM00387">
    <property type="entry name" value="HATPase_c"/>
    <property type="match status" value="1"/>
</dbReference>
<evidence type="ECO:0000256" key="10">
    <source>
        <dbReference type="SAM" id="MobiDB-lite"/>
    </source>
</evidence>
<dbReference type="InterPro" id="IPR036061">
    <property type="entry name" value="CheW-like_dom_sf"/>
</dbReference>
<evidence type="ECO:0000256" key="9">
    <source>
        <dbReference type="PROSITE-ProRule" id="PRU00110"/>
    </source>
</evidence>
<dbReference type="RefSeq" id="WP_046479333.1">
    <property type="nucleotide sequence ID" value="NZ_LN829118.1"/>
</dbReference>
<dbReference type="EC" id="2.7.13.3" evidence="2"/>
<dbReference type="FunFam" id="3.30.565.10:FF:000016">
    <property type="entry name" value="Chemotaxis protein CheA, putative"/>
    <property type="match status" value="1"/>
</dbReference>
<dbReference type="Gene3D" id="1.20.120.160">
    <property type="entry name" value="HPT domain"/>
    <property type="match status" value="1"/>
</dbReference>
<dbReference type="GO" id="GO:0000155">
    <property type="term" value="F:phosphorelay sensor kinase activity"/>
    <property type="evidence" value="ECO:0007669"/>
    <property type="project" value="InterPro"/>
</dbReference>
<dbReference type="InterPro" id="IPR004105">
    <property type="entry name" value="CheA-like_dim"/>
</dbReference>
<dbReference type="SUPFAM" id="SSF52172">
    <property type="entry name" value="CheY-like"/>
    <property type="match status" value="1"/>
</dbReference>
<name>A0A0D6JJR0_9HYPH</name>
<keyword evidence="15" id="KW-1185">Reference proteome</keyword>
<feature type="modified residue" description="Phosphohistidine" evidence="9">
    <location>
        <position position="44"/>
    </location>
</feature>
<dbReference type="InterPro" id="IPR003594">
    <property type="entry name" value="HATPase_dom"/>
</dbReference>
<dbReference type="Proteomes" id="UP000033187">
    <property type="component" value="Chromosome 1"/>
</dbReference>
<dbReference type="SUPFAM" id="SSF47384">
    <property type="entry name" value="Homodimeric domain of signal transducing histidine kinase"/>
    <property type="match status" value="1"/>
</dbReference>
<dbReference type="CDD" id="cd00731">
    <property type="entry name" value="CheA_reg"/>
    <property type="match status" value="1"/>
</dbReference>
<dbReference type="SUPFAM" id="SSF47226">
    <property type="entry name" value="Histidine-containing phosphotransfer domain, HPT domain"/>
    <property type="match status" value="1"/>
</dbReference>
<evidence type="ECO:0000256" key="6">
    <source>
        <dbReference type="ARBA" id="ARBA00022777"/>
    </source>
</evidence>
<proteinExistence type="predicted"/>
<dbReference type="InterPro" id="IPR002545">
    <property type="entry name" value="CheW-lke_dom"/>
</dbReference>
<dbReference type="SUPFAM" id="SSF50341">
    <property type="entry name" value="CheW-like"/>
    <property type="match status" value="2"/>
</dbReference>
<feature type="region of interest" description="Disordered" evidence="10">
    <location>
        <begin position="129"/>
        <end position="193"/>
    </location>
</feature>
<dbReference type="AlphaFoldDB" id="A0A0D6JJR0"/>
<dbReference type="SMART" id="SM00260">
    <property type="entry name" value="CheW"/>
    <property type="match status" value="1"/>
</dbReference>
<comment type="catalytic activity">
    <reaction evidence="1">
        <text>ATP + protein L-histidine = ADP + protein N-phospho-L-histidine.</text>
        <dbReference type="EC" id="2.7.13.3"/>
    </reaction>
</comment>
<dbReference type="KEGG" id="fiy:BN1229_v1_3641"/>
<dbReference type="GO" id="GO:0005737">
    <property type="term" value="C:cytoplasm"/>
    <property type="evidence" value="ECO:0007669"/>
    <property type="project" value="InterPro"/>
</dbReference>
<feature type="domain" description="CheW-like" evidence="12">
    <location>
        <begin position="443"/>
        <end position="579"/>
    </location>
</feature>
<dbReference type="InterPro" id="IPR011006">
    <property type="entry name" value="CheY-like_superfamily"/>
</dbReference>
<dbReference type="InterPro" id="IPR036097">
    <property type="entry name" value="HisK_dim/P_sf"/>
</dbReference>
<dbReference type="CDD" id="cd00088">
    <property type="entry name" value="HPT"/>
    <property type="match status" value="1"/>
</dbReference>
<organism evidence="14 15">
    <name type="scientific">Candidatus Filomicrobium marinum</name>
    <dbReference type="NCBI Taxonomy" id="1608628"/>
    <lineage>
        <taxon>Bacteria</taxon>
        <taxon>Pseudomonadati</taxon>
        <taxon>Pseudomonadota</taxon>
        <taxon>Alphaproteobacteria</taxon>
        <taxon>Hyphomicrobiales</taxon>
        <taxon>Hyphomicrobiaceae</taxon>
        <taxon>Filomicrobium</taxon>
    </lineage>
</organism>
<dbReference type="InterPro" id="IPR051315">
    <property type="entry name" value="Bact_Chemotaxis_CheA"/>
</dbReference>
<dbReference type="InterPro" id="IPR037006">
    <property type="entry name" value="CheA-like_homodim_sf"/>
</dbReference>
<protein>
    <recommendedName>
        <fullName evidence="3">Chemotaxis protein CheA</fullName>
        <ecNumber evidence="2">2.7.13.3</ecNumber>
    </recommendedName>
</protein>
<dbReference type="SMART" id="SM00073">
    <property type="entry name" value="HPT"/>
    <property type="match status" value="1"/>
</dbReference>
<evidence type="ECO:0000256" key="8">
    <source>
        <dbReference type="ARBA" id="ARBA00035100"/>
    </source>
</evidence>
<evidence type="ECO:0000256" key="4">
    <source>
        <dbReference type="ARBA" id="ARBA00022553"/>
    </source>
</evidence>
<gene>
    <name evidence="14" type="ORF">YBN1229_v1_3641</name>
</gene>
<dbReference type="PANTHER" id="PTHR43395">
    <property type="entry name" value="SENSOR HISTIDINE KINASE CHEA"/>
    <property type="match status" value="1"/>
</dbReference>
<dbReference type="InterPro" id="IPR005467">
    <property type="entry name" value="His_kinase_dom"/>
</dbReference>
<keyword evidence="4 9" id="KW-0597">Phosphoprotein</keyword>
<feature type="compositionally biased region" description="Polar residues" evidence="10">
    <location>
        <begin position="174"/>
        <end position="184"/>
    </location>
</feature>
<feature type="domain" description="HPt" evidence="13">
    <location>
        <begin position="1"/>
        <end position="100"/>
    </location>
</feature>
<evidence type="ECO:0000259" key="13">
    <source>
        <dbReference type="PROSITE" id="PS50894"/>
    </source>
</evidence>
<dbReference type="InterPro" id="IPR008207">
    <property type="entry name" value="Sig_transdc_His_kin_Hpt_dom"/>
</dbReference>
<dbReference type="EMBL" id="LN829119">
    <property type="protein sequence ID" value="CPR22208.1"/>
    <property type="molecule type" value="Genomic_DNA"/>
</dbReference>
<evidence type="ECO:0000259" key="11">
    <source>
        <dbReference type="PROSITE" id="PS50109"/>
    </source>
</evidence>
<keyword evidence="7" id="KW-0902">Two-component regulatory system</keyword>
<keyword evidence="6 14" id="KW-0418">Kinase</keyword>
<accession>A0A0D6JJR0</accession>
<dbReference type="SUPFAM" id="SSF55874">
    <property type="entry name" value="ATPase domain of HSP90 chaperone/DNA topoisomerase II/histidine kinase"/>
    <property type="match status" value="1"/>
</dbReference>
<dbReference type="PANTHER" id="PTHR43395:SF1">
    <property type="entry name" value="CHEMOTAXIS PROTEIN CHEA"/>
    <property type="match status" value="1"/>
</dbReference>
<dbReference type="Gene3D" id="3.40.50.2300">
    <property type="match status" value="1"/>
</dbReference>
<sequence>MDELLRDFLVETTEHIEGAENQLVQFERDPSDASLIASIFRLVHTIKGTSSFLGLNRLQDVAHGAETLISELRDGAPPTEHTVTLILAAIDRIKGLIEEIEEHGGEPEGDDSDLVSMLADHAANALKETEASAQVETTEVSSAQTGAEEDEAVMSATEVASTPLAEAKTDESTNKANPASNGNSKKSEGAHSQETIRVTVDTIERIMQLVSELVLTRNQLLELTRNREEDTVKAPLQRLSTVTSDLQDAVMRARMQPVGRLYSSLPRLIRELSSELGKKINLVTEGADTELDRQLIDVIRDPMTHLIRNCADHGIERPDERAAAGKPEMGTIRVSASHEAGQITIDIVDDGRGLNIDKIKSKILSSGIATEAGLAAMTQQEIYQQIFEPGFSTASNITNVSGRGVGMDVVKSNIESIGGSVSLSSAPGAGSRFSLRIPLTLAIAPALIVEVGDQRFALPQHAVVEAVGIGGQSPHKIERLQNSLVLKLREQVIPVVALRSVLGMTDNDNDRDTLVVIMRVGSQTIGVIVDDVADVQEIVVKPLSATIAHLSIFTGHTILGDGSVVLIIDPAGVAVALGIEKSAERKSESVREVAARSESSRYVLFRAGGGAPKILPLSLVGRIESVEADRIEEANGQYVVQHQGRLMPIVPASPAVDVYARPVSPALIISIGSRTMGLLVDEIIDIFEGKLDIQMDNPGSDIIGTTVVKNHAVELVDIAYHLRGAFPEPDLKSQTNGTRLLVVSRDTYATDVLCPTLAAAGFSVNVRADSHGAKALLQESGGEFDTVLIDLEEPGLNLKAIQEACQAIGRGNIPIIGLDGEASGHRMSFPAQVLAGRIAKFDRNALLSMLSGIVAERQQASMALAS</sequence>
<evidence type="ECO:0000313" key="14">
    <source>
        <dbReference type="EMBL" id="CPR22208.1"/>
    </source>
</evidence>
<evidence type="ECO:0000259" key="12">
    <source>
        <dbReference type="PROSITE" id="PS50851"/>
    </source>
</evidence>
<dbReference type="Gene3D" id="3.30.565.10">
    <property type="entry name" value="Histidine kinase-like ATPase, C-terminal domain"/>
    <property type="match status" value="1"/>
</dbReference>
<dbReference type="PROSITE" id="PS50851">
    <property type="entry name" value="CHEW"/>
    <property type="match status" value="1"/>
</dbReference>
<dbReference type="KEGG" id="fil:BN1229_v1_3647"/>
<dbReference type="CDD" id="cd16916">
    <property type="entry name" value="HATPase_CheA-like"/>
    <property type="match status" value="1"/>
</dbReference>
<feature type="compositionally biased region" description="Polar residues" evidence="10">
    <location>
        <begin position="131"/>
        <end position="145"/>
    </location>
</feature>